<feature type="region of interest" description="Disordered" evidence="2">
    <location>
        <begin position="1"/>
        <end position="27"/>
    </location>
</feature>
<name>A0A401NS33_SCYTO</name>
<reference evidence="4 5" key="1">
    <citation type="journal article" date="2018" name="Nat. Ecol. Evol.">
        <title>Shark genomes provide insights into elasmobranch evolution and the origin of vertebrates.</title>
        <authorList>
            <person name="Hara Y"/>
            <person name="Yamaguchi K"/>
            <person name="Onimaru K"/>
            <person name="Kadota M"/>
            <person name="Koyanagi M"/>
            <person name="Keeley SD"/>
            <person name="Tatsumi K"/>
            <person name="Tanaka K"/>
            <person name="Motone F"/>
            <person name="Kageyama Y"/>
            <person name="Nozu R"/>
            <person name="Adachi N"/>
            <person name="Nishimura O"/>
            <person name="Nakagawa R"/>
            <person name="Tanegashima C"/>
            <person name="Kiyatake I"/>
            <person name="Matsumoto R"/>
            <person name="Murakumo K"/>
            <person name="Nishida K"/>
            <person name="Terakita A"/>
            <person name="Kuratani S"/>
            <person name="Sato K"/>
            <person name="Hyodo S Kuraku.S."/>
        </authorList>
    </citation>
    <scope>NUCLEOTIDE SEQUENCE [LARGE SCALE GENOMIC DNA]</scope>
</reference>
<dbReference type="EMBL" id="BFAA01004034">
    <property type="protein sequence ID" value="GCB63676.1"/>
    <property type="molecule type" value="Genomic_DNA"/>
</dbReference>
<dbReference type="InterPro" id="IPR029380">
    <property type="entry name" value="FAM124"/>
</dbReference>
<gene>
    <name evidence="4" type="ORF">scyTo_0009698</name>
</gene>
<dbReference type="Proteomes" id="UP000288216">
    <property type="component" value="Unassembled WGS sequence"/>
</dbReference>
<dbReference type="Pfam" id="PF15067">
    <property type="entry name" value="FAM124"/>
    <property type="match status" value="1"/>
</dbReference>
<dbReference type="STRING" id="75743.A0A401NS33"/>
<dbReference type="PANTHER" id="PTHR14715:SF4">
    <property type="entry name" value="PROTEIN FAM124A"/>
    <property type="match status" value="1"/>
</dbReference>
<protein>
    <recommendedName>
        <fullName evidence="3">FAM124 domain-containing protein</fullName>
    </recommendedName>
</protein>
<feature type="region of interest" description="Disordered" evidence="2">
    <location>
        <begin position="516"/>
        <end position="551"/>
    </location>
</feature>
<keyword evidence="5" id="KW-1185">Reference proteome</keyword>
<sequence>MERKGPGEDSGAETGGSVDSQMSSTSSELSLEDVPDPFLVTMHIITNPGNSATLQRAVDSLITWINPNLRLFIASEHGSSQLMRTGSGGSAAHLALAVIVFVHEECEQRISQLHEHFLHPPWQYHHTECVKGRILPYMPRNQDFFTLANQTALWAVRQVHYGKEIIRFTIYCSHDNFVDMVRMYQLILRRESSKRKSDFVFFTIYSNTEVDIQLSLKRLPKGQCPTPTESALLEFRVHNIGHLIPLLPNPCSPISDLRWQTEDSDGNKLLLQVQSSSISLGKKSVVPQFTTARRSASIPSRSLLPQCYGAPDRYRHHRQINHKPSGFSRFRGSSQEDIWIGGQGDSSKTASRASGMSRVAQRSKSLFCLPTFSGSASSSLMLGDLVLSSCDRGQQIKVPALDVTSEITENGLEDAAETDVDTGLTTSCSDLSIQSTHSILNGFSKDLDAALPSLRKCNARPKAFRPSSSADHSLPSFSEFSSRSIPQFPEFSSCCLTSRTPSPPVFTAASWLWSRTKQSSSLETNRATRNGNCPEGRRPTPNQEGEQEFYI</sequence>
<organism evidence="4 5">
    <name type="scientific">Scyliorhinus torazame</name>
    <name type="common">Cloudy catshark</name>
    <name type="synonym">Catulus torazame</name>
    <dbReference type="NCBI Taxonomy" id="75743"/>
    <lineage>
        <taxon>Eukaryota</taxon>
        <taxon>Metazoa</taxon>
        <taxon>Chordata</taxon>
        <taxon>Craniata</taxon>
        <taxon>Vertebrata</taxon>
        <taxon>Chondrichthyes</taxon>
        <taxon>Elasmobranchii</taxon>
        <taxon>Galeomorphii</taxon>
        <taxon>Galeoidea</taxon>
        <taxon>Carcharhiniformes</taxon>
        <taxon>Scyliorhinidae</taxon>
        <taxon>Scyliorhinus</taxon>
    </lineage>
</organism>
<dbReference type="AlphaFoldDB" id="A0A401NS33"/>
<evidence type="ECO:0000313" key="4">
    <source>
        <dbReference type="EMBL" id="GCB63676.1"/>
    </source>
</evidence>
<evidence type="ECO:0000313" key="5">
    <source>
        <dbReference type="Proteomes" id="UP000288216"/>
    </source>
</evidence>
<dbReference type="OrthoDB" id="10023686at2759"/>
<dbReference type="OMA" id="DARDITH"/>
<comment type="similarity">
    <text evidence="1">Belongs to the FAM124 family.</text>
</comment>
<proteinExistence type="inferred from homology"/>
<evidence type="ECO:0000259" key="3">
    <source>
        <dbReference type="Pfam" id="PF15067"/>
    </source>
</evidence>
<dbReference type="PANTHER" id="PTHR14715">
    <property type="entry name" value="FAM124 DOMAIN-CONTAINING PROTEIN-RELATED"/>
    <property type="match status" value="1"/>
</dbReference>
<evidence type="ECO:0000256" key="2">
    <source>
        <dbReference type="SAM" id="MobiDB-lite"/>
    </source>
</evidence>
<dbReference type="InterPro" id="IPR046365">
    <property type="entry name" value="FAM124_dom"/>
</dbReference>
<evidence type="ECO:0000256" key="1">
    <source>
        <dbReference type="ARBA" id="ARBA00006440"/>
    </source>
</evidence>
<feature type="compositionally biased region" description="Polar residues" evidence="2">
    <location>
        <begin position="516"/>
        <end position="531"/>
    </location>
</feature>
<feature type="domain" description="FAM124" evidence="3">
    <location>
        <begin position="40"/>
        <end position="272"/>
    </location>
</feature>
<comment type="caution">
    <text evidence="4">The sequence shown here is derived from an EMBL/GenBank/DDBJ whole genome shotgun (WGS) entry which is preliminary data.</text>
</comment>
<accession>A0A401NS33</accession>